<dbReference type="EMBL" id="JAYDYW010000005">
    <property type="protein sequence ID" value="MEE1673460.1"/>
    <property type="molecule type" value="Genomic_DNA"/>
</dbReference>
<dbReference type="SFLD" id="SFLDS00003">
    <property type="entry name" value="Haloacid_Dehalogenase"/>
    <property type="match status" value="1"/>
</dbReference>
<dbReference type="SFLD" id="SFLDG01135">
    <property type="entry name" value="C1.5.6:_HAD__Beta-PGM__Phospha"/>
    <property type="match status" value="1"/>
</dbReference>
<dbReference type="RefSeq" id="WP_329774760.1">
    <property type="nucleotide sequence ID" value="NZ_JAYDYW010000005.1"/>
</dbReference>
<dbReference type="NCBIfam" id="TIGR01509">
    <property type="entry name" value="HAD-SF-IA-v3"/>
    <property type="match status" value="1"/>
</dbReference>
<protein>
    <submittedName>
        <fullName evidence="1">HAD family phosphatase</fullName>
    </submittedName>
</protein>
<organism evidence="1 2">
    <name type="scientific">Agarivorans aestuarii</name>
    <dbReference type="NCBI Taxonomy" id="1563703"/>
    <lineage>
        <taxon>Bacteria</taxon>
        <taxon>Pseudomonadati</taxon>
        <taxon>Pseudomonadota</taxon>
        <taxon>Gammaproteobacteria</taxon>
        <taxon>Alteromonadales</taxon>
        <taxon>Alteromonadaceae</taxon>
        <taxon>Agarivorans</taxon>
    </lineage>
</organism>
<dbReference type="InterPro" id="IPR023214">
    <property type="entry name" value="HAD_sf"/>
</dbReference>
<dbReference type="Pfam" id="PF13419">
    <property type="entry name" value="HAD_2"/>
    <property type="match status" value="1"/>
</dbReference>
<dbReference type="CDD" id="cd07505">
    <property type="entry name" value="HAD_BPGM-like"/>
    <property type="match status" value="1"/>
</dbReference>
<dbReference type="SUPFAM" id="SSF56784">
    <property type="entry name" value="HAD-like"/>
    <property type="match status" value="1"/>
</dbReference>
<dbReference type="InterPro" id="IPR023198">
    <property type="entry name" value="PGP-like_dom2"/>
</dbReference>
<dbReference type="SFLD" id="SFLDG01129">
    <property type="entry name" value="C1.5:_HAD__Beta-PGM__Phosphata"/>
    <property type="match status" value="1"/>
</dbReference>
<keyword evidence="2" id="KW-1185">Reference proteome</keyword>
<comment type="caution">
    <text evidence="1">The sequence shown here is derived from an EMBL/GenBank/DDBJ whole genome shotgun (WGS) entry which is preliminary data.</text>
</comment>
<dbReference type="Proteomes" id="UP001310248">
    <property type="component" value="Unassembled WGS sequence"/>
</dbReference>
<dbReference type="InterPro" id="IPR041492">
    <property type="entry name" value="HAD_2"/>
</dbReference>
<proteinExistence type="predicted"/>
<dbReference type="PANTHER" id="PTHR18901">
    <property type="entry name" value="2-DEOXYGLUCOSE-6-PHOSPHATE PHOSPHATASE 2"/>
    <property type="match status" value="1"/>
</dbReference>
<accession>A0ABU7G2F0</accession>
<dbReference type="PANTHER" id="PTHR18901:SF38">
    <property type="entry name" value="PSEUDOURIDINE-5'-PHOSPHATASE"/>
    <property type="match status" value="1"/>
</dbReference>
<name>A0ABU7G2F0_9ALTE</name>
<gene>
    <name evidence="1" type="ORF">SNR37_002883</name>
</gene>
<evidence type="ECO:0000313" key="1">
    <source>
        <dbReference type="EMBL" id="MEE1673460.1"/>
    </source>
</evidence>
<dbReference type="Gene3D" id="3.40.50.1000">
    <property type="entry name" value="HAD superfamily/HAD-like"/>
    <property type="match status" value="1"/>
</dbReference>
<dbReference type="Gene3D" id="1.10.150.240">
    <property type="entry name" value="Putative phosphatase, domain 2"/>
    <property type="match status" value="1"/>
</dbReference>
<evidence type="ECO:0000313" key="2">
    <source>
        <dbReference type="Proteomes" id="UP001310248"/>
    </source>
</evidence>
<reference evidence="2" key="1">
    <citation type="submission" date="2023-07" db="EMBL/GenBank/DDBJ databases">
        <title>Draft genome sequence of Agarivorans aestuarii strain ZMCS4, a CAZymes producing bacteria isolated from the marine brown algae Clodostephus spongiosus.</title>
        <authorList>
            <person name="Lorente B."/>
            <person name="Cabral C."/>
            <person name="Frias J."/>
            <person name="Faria J."/>
            <person name="Toubarro D."/>
        </authorList>
    </citation>
    <scope>NUCLEOTIDE SEQUENCE [LARGE SCALE GENOMIC DNA]</scope>
    <source>
        <strain evidence="2">ZMCS4</strain>
    </source>
</reference>
<sequence length="215" mass="23365">MHFSAAVFDMDGLLVDSEQVSYDTFAQACSELGLAFKEQVYLSCIGTNAEQIRKTICEGYGETLDYPALRDCWLEKYHALAIDQALPIKQGVVDLLQWLSSQGIPLAVATSSGKPTAEAKLGNANLLHFFESVSTGCQVTNSKPHPEIFLKAAKSLNIDASKCLAFEDSENGVRAAVAAGMQVYQIPDLIQPSEELKLLGHKVRASLSDVLLELK</sequence>
<dbReference type="InterPro" id="IPR006439">
    <property type="entry name" value="HAD-SF_hydro_IA"/>
</dbReference>
<dbReference type="InterPro" id="IPR036412">
    <property type="entry name" value="HAD-like_sf"/>
</dbReference>